<sequence>MSSFFKRSKSSASGISPAAAKKKEETVVPPTPIQLLVQDAPQRTDGSDKFWGYENVRESNHLPTHDISGIVK</sequence>
<evidence type="ECO:0000256" key="1">
    <source>
        <dbReference type="SAM" id="MobiDB-lite"/>
    </source>
</evidence>
<proteinExistence type="predicted"/>
<evidence type="ECO:0000313" key="2">
    <source>
        <dbReference type="EMBL" id="KAK6349911.1"/>
    </source>
</evidence>
<organism evidence="2 3">
    <name type="scientific">Orbilia brochopaga</name>
    <dbReference type="NCBI Taxonomy" id="3140254"/>
    <lineage>
        <taxon>Eukaryota</taxon>
        <taxon>Fungi</taxon>
        <taxon>Dikarya</taxon>
        <taxon>Ascomycota</taxon>
        <taxon>Pezizomycotina</taxon>
        <taxon>Orbiliomycetes</taxon>
        <taxon>Orbiliales</taxon>
        <taxon>Orbiliaceae</taxon>
        <taxon>Orbilia</taxon>
    </lineage>
</organism>
<accession>A0AAV9UYS3</accession>
<comment type="caution">
    <text evidence="2">The sequence shown here is derived from an EMBL/GenBank/DDBJ whole genome shotgun (WGS) entry which is preliminary data.</text>
</comment>
<feature type="region of interest" description="Disordered" evidence="1">
    <location>
        <begin position="1"/>
        <end position="32"/>
    </location>
</feature>
<evidence type="ECO:0000313" key="3">
    <source>
        <dbReference type="Proteomes" id="UP001375240"/>
    </source>
</evidence>
<gene>
    <name evidence="2" type="ORF">TWF696_006171</name>
</gene>
<dbReference type="Proteomes" id="UP001375240">
    <property type="component" value="Unassembled WGS sequence"/>
</dbReference>
<name>A0AAV9UYS3_9PEZI</name>
<dbReference type="EMBL" id="JAVHNQ010000004">
    <property type="protein sequence ID" value="KAK6349911.1"/>
    <property type="molecule type" value="Genomic_DNA"/>
</dbReference>
<reference evidence="2 3" key="1">
    <citation type="submission" date="2019-10" db="EMBL/GenBank/DDBJ databases">
        <authorList>
            <person name="Palmer J.M."/>
        </authorList>
    </citation>
    <scope>NUCLEOTIDE SEQUENCE [LARGE SCALE GENOMIC DNA]</scope>
    <source>
        <strain evidence="2 3">TWF696</strain>
    </source>
</reference>
<protein>
    <submittedName>
        <fullName evidence="2">Uncharacterized protein</fullName>
    </submittedName>
</protein>
<keyword evidence="3" id="KW-1185">Reference proteome</keyword>
<feature type="compositionally biased region" description="Low complexity" evidence="1">
    <location>
        <begin position="1"/>
        <end position="13"/>
    </location>
</feature>
<dbReference type="AlphaFoldDB" id="A0AAV9UYS3"/>